<protein>
    <submittedName>
        <fullName evidence="3">ATP-binding protein</fullName>
    </submittedName>
</protein>
<dbReference type="PANTHER" id="PTHR35526">
    <property type="entry name" value="ANTI-SIGMA-F FACTOR RSBW-RELATED"/>
    <property type="match status" value="1"/>
</dbReference>
<evidence type="ECO:0000313" key="3">
    <source>
        <dbReference type="EMBL" id="AXQ57137.1"/>
    </source>
</evidence>
<keyword evidence="1" id="KW-0723">Serine/threonine-protein kinase</keyword>
<dbReference type="CDD" id="cd16936">
    <property type="entry name" value="HATPase_RsbW-like"/>
    <property type="match status" value="1"/>
</dbReference>
<dbReference type="InterPro" id="IPR036890">
    <property type="entry name" value="HATPase_C_sf"/>
</dbReference>
<feature type="domain" description="Histidine kinase/HSP90-like ATPase" evidence="2">
    <location>
        <begin position="33"/>
        <end position="130"/>
    </location>
</feature>
<accession>A0A385DHI9</accession>
<dbReference type="PANTHER" id="PTHR35526:SF3">
    <property type="entry name" value="ANTI-SIGMA-F FACTOR RSBW"/>
    <property type="match status" value="1"/>
</dbReference>
<sequence length="156" mass="16992">MPEGGTVINPWSRTVAGDGAFTPGPPASLVLISEPQSARAARLFVRQYLAYYLPGASDEHVETVALVACELVTNAIRYGTGPGDSLRMVLDADGDRTRVEVHDPVRRHPRRRCPSDERERGRGLLLLDALCPQSWGVSDVPFGKAVWAEVSAKPSW</sequence>
<dbReference type="SUPFAM" id="SSF55874">
    <property type="entry name" value="ATPase domain of HSP90 chaperone/DNA topoisomerase II/histidine kinase"/>
    <property type="match status" value="1"/>
</dbReference>
<dbReference type="Proteomes" id="UP000259636">
    <property type="component" value="Chromosome"/>
</dbReference>
<organism evidence="3 4">
    <name type="scientific">Streptomyces koyangensis</name>
    <dbReference type="NCBI Taxonomy" id="188770"/>
    <lineage>
        <taxon>Bacteria</taxon>
        <taxon>Bacillati</taxon>
        <taxon>Actinomycetota</taxon>
        <taxon>Actinomycetes</taxon>
        <taxon>Kitasatosporales</taxon>
        <taxon>Streptomycetaceae</taxon>
        <taxon>Streptomyces</taxon>
        <taxon>Streptomyces aurantiacus group</taxon>
    </lineage>
</organism>
<dbReference type="Pfam" id="PF13581">
    <property type="entry name" value="HATPase_c_2"/>
    <property type="match status" value="1"/>
</dbReference>
<dbReference type="Gene3D" id="3.30.565.10">
    <property type="entry name" value="Histidine kinase-like ATPase, C-terminal domain"/>
    <property type="match status" value="1"/>
</dbReference>
<dbReference type="GO" id="GO:0005524">
    <property type="term" value="F:ATP binding"/>
    <property type="evidence" value="ECO:0007669"/>
    <property type="project" value="UniProtKB-KW"/>
</dbReference>
<gene>
    <name evidence="3" type="ORF">D0C37_22715</name>
</gene>
<dbReference type="EMBL" id="CP031742">
    <property type="protein sequence ID" value="AXQ57137.1"/>
    <property type="molecule type" value="Genomic_DNA"/>
</dbReference>
<keyword evidence="3" id="KW-0547">Nucleotide-binding</keyword>
<dbReference type="KEGG" id="sky:D0C37_22715"/>
<keyword evidence="3" id="KW-0067">ATP-binding</keyword>
<reference evidence="3 4" key="1">
    <citation type="submission" date="2018-08" db="EMBL/GenBank/DDBJ databases">
        <authorList>
            <person name="Ferrada E.E."/>
            <person name="Latorre B.A."/>
        </authorList>
    </citation>
    <scope>NUCLEOTIDE SEQUENCE [LARGE SCALE GENOMIC DNA]</scope>
    <source>
        <strain evidence="3 4">VK-A60T</strain>
    </source>
</reference>
<evidence type="ECO:0000259" key="2">
    <source>
        <dbReference type="Pfam" id="PF13581"/>
    </source>
</evidence>
<name>A0A385DHI9_9ACTN</name>
<keyword evidence="1" id="KW-0808">Transferase</keyword>
<dbReference type="GO" id="GO:0004674">
    <property type="term" value="F:protein serine/threonine kinase activity"/>
    <property type="evidence" value="ECO:0007669"/>
    <property type="project" value="UniProtKB-KW"/>
</dbReference>
<keyword evidence="1" id="KW-0418">Kinase</keyword>
<dbReference type="InterPro" id="IPR003594">
    <property type="entry name" value="HATPase_dom"/>
</dbReference>
<dbReference type="AlphaFoldDB" id="A0A385DHI9"/>
<evidence type="ECO:0000313" key="4">
    <source>
        <dbReference type="Proteomes" id="UP000259636"/>
    </source>
</evidence>
<evidence type="ECO:0000256" key="1">
    <source>
        <dbReference type="ARBA" id="ARBA00022527"/>
    </source>
</evidence>
<proteinExistence type="predicted"/>
<dbReference type="InterPro" id="IPR050267">
    <property type="entry name" value="Anti-sigma-factor_SerPK"/>
</dbReference>